<dbReference type="PANTHER" id="PTHR24346">
    <property type="entry name" value="MAP/MICROTUBULE AFFINITY-REGULATING KINASE"/>
    <property type="match status" value="1"/>
</dbReference>
<dbReference type="GO" id="GO:0050321">
    <property type="term" value="F:tau-protein kinase activity"/>
    <property type="evidence" value="ECO:0007669"/>
    <property type="project" value="TreeGrafter"/>
</dbReference>
<feature type="domain" description="Protein kinase" evidence="3">
    <location>
        <begin position="45"/>
        <end position="88"/>
    </location>
</feature>
<dbReference type="GO" id="GO:0005524">
    <property type="term" value="F:ATP binding"/>
    <property type="evidence" value="ECO:0007669"/>
    <property type="project" value="UniProtKB-KW"/>
</dbReference>
<dbReference type="EMBL" id="OE000819">
    <property type="protein sequence ID" value="CAD7455133.1"/>
    <property type="molecule type" value="Genomic_DNA"/>
</dbReference>
<dbReference type="SUPFAM" id="SSF56112">
    <property type="entry name" value="Protein kinase-like (PK-like)"/>
    <property type="match status" value="1"/>
</dbReference>
<dbReference type="Gene3D" id="1.10.510.10">
    <property type="entry name" value="Transferase(Phosphotransferase) domain 1"/>
    <property type="match status" value="1"/>
</dbReference>
<accession>A0A7R9IDH2</accession>
<dbReference type="GO" id="GO:0035556">
    <property type="term" value="P:intracellular signal transduction"/>
    <property type="evidence" value="ECO:0007669"/>
    <property type="project" value="TreeGrafter"/>
</dbReference>
<sequence length="295" mass="32225">MQAKAKFSEKKPQCTRPGSNPALPIFGSLVQHECSALDHAAPEAGEDYIARYGRMTEGAARRKFWQILSAVEYCHNRRVVHRDLKVSNPPTVTYTQACITLGCHGSAAGCKTKEPRVHHAPGSAAGCKTKEPMVHHAPGSAAGCKTKEPMVHHAPGSAAGCKTKKPRVHHAPGSVARCKTKEPMVHHAPGSAARCKTKEPRVHHAPGSVTRCKTKEPRVHHAPGSVARCKTKEPMVHHAPGSVARCKTRRVRLNLKEVYPHLHGERVENTLVTPNWDPNHDHPVICSPVSWRVKP</sequence>
<dbReference type="GO" id="GO:0005737">
    <property type="term" value="C:cytoplasm"/>
    <property type="evidence" value="ECO:0007669"/>
    <property type="project" value="TreeGrafter"/>
</dbReference>
<dbReference type="InterPro" id="IPR011009">
    <property type="entry name" value="Kinase-like_dom_sf"/>
</dbReference>
<evidence type="ECO:0000313" key="4">
    <source>
        <dbReference type="EMBL" id="CAD7455133.1"/>
    </source>
</evidence>
<dbReference type="GO" id="GO:0000226">
    <property type="term" value="P:microtubule cytoskeleton organization"/>
    <property type="evidence" value="ECO:0007669"/>
    <property type="project" value="TreeGrafter"/>
</dbReference>
<dbReference type="AlphaFoldDB" id="A0A7R9IDH2"/>
<organism evidence="4">
    <name type="scientific">Timema tahoe</name>
    <dbReference type="NCBI Taxonomy" id="61484"/>
    <lineage>
        <taxon>Eukaryota</taxon>
        <taxon>Metazoa</taxon>
        <taxon>Ecdysozoa</taxon>
        <taxon>Arthropoda</taxon>
        <taxon>Hexapoda</taxon>
        <taxon>Insecta</taxon>
        <taxon>Pterygota</taxon>
        <taxon>Neoptera</taxon>
        <taxon>Polyneoptera</taxon>
        <taxon>Phasmatodea</taxon>
        <taxon>Timematodea</taxon>
        <taxon>Timematoidea</taxon>
        <taxon>Timematidae</taxon>
        <taxon>Timema</taxon>
    </lineage>
</organism>
<evidence type="ECO:0000256" key="2">
    <source>
        <dbReference type="ARBA" id="ARBA00022840"/>
    </source>
</evidence>
<protein>
    <recommendedName>
        <fullName evidence="3">Protein kinase domain-containing protein</fullName>
    </recommendedName>
</protein>
<dbReference type="Pfam" id="PF00069">
    <property type="entry name" value="Pkinase"/>
    <property type="match status" value="1"/>
</dbReference>
<proteinExistence type="predicted"/>
<dbReference type="PANTHER" id="PTHR24346:SF74">
    <property type="entry name" value="PROTEIN KINASE DOMAIN-CONTAINING PROTEIN"/>
    <property type="match status" value="1"/>
</dbReference>
<evidence type="ECO:0000256" key="1">
    <source>
        <dbReference type="ARBA" id="ARBA00022741"/>
    </source>
</evidence>
<keyword evidence="2" id="KW-0067">ATP-binding</keyword>
<keyword evidence="1" id="KW-0547">Nucleotide-binding</keyword>
<evidence type="ECO:0000259" key="3">
    <source>
        <dbReference type="Pfam" id="PF00069"/>
    </source>
</evidence>
<reference evidence="4" key="1">
    <citation type="submission" date="2020-11" db="EMBL/GenBank/DDBJ databases">
        <authorList>
            <person name="Tran Van P."/>
        </authorList>
    </citation>
    <scope>NUCLEOTIDE SEQUENCE</scope>
</reference>
<gene>
    <name evidence="4" type="ORF">TTEB3V08_LOCUS3214</name>
</gene>
<dbReference type="InterPro" id="IPR000719">
    <property type="entry name" value="Prot_kinase_dom"/>
</dbReference>
<name>A0A7R9IDH2_9NEOP</name>